<evidence type="ECO:0000256" key="1">
    <source>
        <dbReference type="SAM" id="MobiDB-lite"/>
    </source>
</evidence>
<dbReference type="AlphaFoldDB" id="A0A1V5MH64"/>
<proteinExistence type="predicted"/>
<name>A0A1V5MH64_UNCT6</name>
<gene>
    <name evidence="2" type="ORF">BWY73_00731</name>
</gene>
<dbReference type="Proteomes" id="UP000485484">
    <property type="component" value="Unassembled WGS sequence"/>
</dbReference>
<evidence type="ECO:0000313" key="2">
    <source>
        <dbReference type="EMBL" id="OPZ92587.1"/>
    </source>
</evidence>
<reference evidence="2" key="1">
    <citation type="submission" date="2017-02" db="EMBL/GenBank/DDBJ databases">
        <title>Delving into the versatile metabolic prowess of the omnipresent phylum Bacteroidetes.</title>
        <authorList>
            <person name="Nobu M.K."/>
            <person name="Mei R."/>
            <person name="Narihiro T."/>
            <person name="Kuroda K."/>
            <person name="Liu W.-T."/>
        </authorList>
    </citation>
    <scope>NUCLEOTIDE SEQUENCE</scope>
    <source>
        <strain evidence="2">ADurb.Bin417</strain>
    </source>
</reference>
<protein>
    <submittedName>
        <fullName evidence="2">Uncharacterized protein</fullName>
    </submittedName>
</protein>
<feature type="region of interest" description="Disordered" evidence="1">
    <location>
        <begin position="483"/>
        <end position="533"/>
    </location>
</feature>
<accession>A0A1V5MH64</accession>
<organism evidence="2">
    <name type="scientific">candidate division TA06 bacterium ADurb.Bin417</name>
    <dbReference type="NCBI Taxonomy" id="1852828"/>
    <lineage>
        <taxon>Bacteria</taxon>
        <taxon>Bacteria division TA06</taxon>
    </lineage>
</organism>
<sequence length="533" mass="56285">MGRYRLARPAALVAGVAAAVVLGIAVQYLPVSSCLRHPHPVTAPQHRREVAEHQQLFSRFAAQAPEGDHVLAMVLEVDPAEALRRTVQLVEGRFIAINPVEVGQVVAQLAVRFVLEQVPVQSAPAVPLPPLAELAAHEEQFPARLGVEIAKQQPEAGEFLPVVAGHLSQQGSLAVDDLVMGERQDEVFAEGVNEAEGQFFLVITAEERVLPEVGEGVVHPAQVPLVAEAEAALPGGARDLRPGGGLLGHRAGVREEAVDGFVEPLQEGDRLQVFASPVAVGHPFARPARVVEIEHRGDRVNPQPVEMVAVEPEEGAADQEIGHLVAPVVEDVGSPVPVFALARVGVFVEGGAVEPGQAVVVGREVGRRPVEDDSDPVAVQVVDEPGEVLRLAVPAGGGEVAGGLVAPGFIEGVLGDRQQFDVGEAEGTQVLDQARGQFPVVQEPAVGPPVPGAEVQFVNRDRRSGLVALEAIGHPLPVRPLEAPGVVDDRGGARTQFHAGTCKRRLRRPPPSSPARSRWYRPVPAGGASRPSR</sequence>
<dbReference type="EMBL" id="MWAK01000084">
    <property type="protein sequence ID" value="OPZ92587.1"/>
    <property type="molecule type" value="Genomic_DNA"/>
</dbReference>
<comment type="caution">
    <text evidence="2">The sequence shown here is derived from an EMBL/GenBank/DDBJ whole genome shotgun (WGS) entry which is preliminary data.</text>
</comment>